<reference evidence="2" key="1">
    <citation type="journal article" date="2011" name="Proc. Natl. Acad. Sci. U.S.A.">
        <title>Obligate biotrophy features unraveled by the genomic analysis of rust fungi.</title>
        <authorList>
            <person name="Duplessis S."/>
            <person name="Cuomo C.A."/>
            <person name="Lin Y.-C."/>
            <person name="Aerts A."/>
            <person name="Tisserant E."/>
            <person name="Veneault-Fourrey C."/>
            <person name="Joly D.L."/>
            <person name="Hacquard S."/>
            <person name="Amselem J."/>
            <person name="Cantarel B.L."/>
            <person name="Chiu R."/>
            <person name="Coutinho P.M."/>
            <person name="Feau N."/>
            <person name="Field M."/>
            <person name="Frey P."/>
            <person name="Gelhaye E."/>
            <person name="Goldberg J."/>
            <person name="Grabherr M.G."/>
            <person name="Kodira C.D."/>
            <person name="Kohler A."/>
            <person name="Kuees U."/>
            <person name="Lindquist E.A."/>
            <person name="Lucas S.M."/>
            <person name="Mago R."/>
            <person name="Mauceli E."/>
            <person name="Morin E."/>
            <person name="Murat C."/>
            <person name="Pangilinan J.L."/>
            <person name="Park R."/>
            <person name="Pearson M."/>
            <person name="Quesneville H."/>
            <person name="Rouhier N."/>
            <person name="Sakthikumar S."/>
            <person name="Salamov A.A."/>
            <person name="Schmutz J."/>
            <person name="Selles B."/>
            <person name="Shapiro H."/>
            <person name="Tanguay P."/>
            <person name="Tuskan G.A."/>
            <person name="Henrissat B."/>
            <person name="Van de Peer Y."/>
            <person name="Rouze P."/>
            <person name="Ellis J.G."/>
            <person name="Dodds P.N."/>
            <person name="Schein J.E."/>
            <person name="Zhong S."/>
            <person name="Hamelin R.C."/>
            <person name="Grigoriev I.V."/>
            <person name="Szabo L.J."/>
            <person name="Martin F."/>
        </authorList>
    </citation>
    <scope>NUCLEOTIDE SEQUENCE [LARGE SCALE GENOMIC DNA]</scope>
    <source>
        <strain evidence="2">98AG31 / pathotype 3-4-7</strain>
    </source>
</reference>
<dbReference type="Proteomes" id="UP000001072">
    <property type="component" value="Unassembled WGS sequence"/>
</dbReference>
<organism evidence="2">
    <name type="scientific">Melampsora larici-populina (strain 98AG31 / pathotype 3-4-7)</name>
    <name type="common">Poplar leaf rust fungus</name>
    <dbReference type="NCBI Taxonomy" id="747676"/>
    <lineage>
        <taxon>Eukaryota</taxon>
        <taxon>Fungi</taxon>
        <taxon>Dikarya</taxon>
        <taxon>Basidiomycota</taxon>
        <taxon>Pucciniomycotina</taxon>
        <taxon>Pucciniomycetes</taxon>
        <taxon>Pucciniales</taxon>
        <taxon>Melampsoraceae</taxon>
        <taxon>Melampsora</taxon>
    </lineage>
</organism>
<sequence length="187" mass="22063">MANCVCDDVRLWGVKSENEVIGECWVCKFLVPQLSPRQVRYSNRQNRINRNENPGSNESCTSSETWVGVLPKADISSPGFIRERQRLEKYWRESERLNAQRSIKVSIQNKRHDDFASLREALYQVYQYRGPFLQRPGDKNKAVQYLRQNGFGAMFVRIVEHEVKWKWLHDRVSMADNSHIFNPDVRM</sequence>
<accession>F4S9F8</accession>
<dbReference type="RefSeq" id="XP_007418000.1">
    <property type="nucleotide sequence ID" value="XM_007417938.1"/>
</dbReference>
<evidence type="ECO:0000313" key="1">
    <source>
        <dbReference type="EMBL" id="EGF98714.1"/>
    </source>
</evidence>
<dbReference type="GeneID" id="18932414"/>
<dbReference type="KEGG" id="mlr:MELLADRAFT_73539"/>
<dbReference type="AlphaFoldDB" id="F4S9F8"/>
<dbReference type="OrthoDB" id="10409349at2759"/>
<dbReference type="InParanoid" id="F4S9F8"/>
<evidence type="ECO:0000313" key="2">
    <source>
        <dbReference type="Proteomes" id="UP000001072"/>
    </source>
</evidence>
<gene>
    <name evidence="1" type="ORF">MELLADRAFT_73539</name>
</gene>
<keyword evidence="2" id="KW-1185">Reference proteome</keyword>
<protein>
    <submittedName>
        <fullName evidence="1">Uncharacterized protein</fullName>
    </submittedName>
</protein>
<dbReference type="VEuPathDB" id="FungiDB:MELLADRAFT_73539"/>
<name>F4S9F8_MELLP</name>
<proteinExistence type="predicted"/>
<dbReference type="HOGENOM" id="CLU_1448004_0_0_1"/>
<dbReference type="EMBL" id="GL883170">
    <property type="protein sequence ID" value="EGF98714.1"/>
    <property type="molecule type" value="Genomic_DNA"/>
</dbReference>